<sequence>MGLPGGEAFGAYKGQEFRTSDGLMFAVDDMYAFVREARARGIDIDGTPVCQMAFGKGSEGNGFIFHHRGDGTVGPEITKVSAPAP</sequence>
<dbReference type="InterPro" id="IPR029068">
    <property type="entry name" value="Glyas_Bleomycin-R_OHBP_Dase"/>
</dbReference>
<evidence type="ECO:0000313" key="2">
    <source>
        <dbReference type="Proteomes" id="UP001317532"/>
    </source>
</evidence>
<proteinExistence type="predicted"/>
<keyword evidence="2" id="KW-1185">Reference proteome</keyword>
<dbReference type="Proteomes" id="UP001317532">
    <property type="component" value="Chromosome"/>
</dbReference>
<dbReference type="RefSeq" id="WP_317994425.1">
    <property type="nucleotide sequence ID" value="NZ_AP025523.1"/>
</dbReference>
<reference evidence="1 2" key="1">
    <citation type="journal article" date="2022" name="ISME Commun">
        <title>Vulcanimicrobium alpinus gen. nov. sp. nov., the first cultivated representative of the candidate phylum 'Eremiobacterota', is a metabolically versatile aerobic anoxygenic phototroph.</title>
        <authorList>
            <person name="Yabe S."/>
            <person name="Muto K."/>
            <person name="Abe K."/>
            <person name="Yokota A."/>
            <person name="Staudigel H."/>
            <person name="Tebo B.M."/>
        </authorList>
    </citation>
    <scope>NUCLEOTIDE SEQUENCE [LARGE SCALE GENOMIC DNA]</scope>
    <source>
        <strain evidence="1 2">WC8-2</strain>
    </source>
</reference>
<evidence type="ECO:0008006" key="3">
    <source>
        <dbReference type="Google" id="ProtNLM"/>
    </source>
</evidence>
<dbReference type="SUPFAM" id="SSF54593">
    <property type="entry name" value="Glyoxalase/Bleomycin resistance protein/Dihydroxybiphenyl dioxygenase"/>
    <property type="match status" value="1"/>
</dbReference>
<protein>
    <recommendedName>
        <fullName evidence="3">VOC domain-containing protein</fullName>
    </recommendedName>
</protein>
<gene>
    <name evidence="1" type="ORF">WPS_20530</name>
</gene>
<dbReference type="EMBL" id="AP025523">
    <property type="protein sequence ID" value="BDE06777.1"/>
    <property type="molecule type" value="Genomic_DNA"/>
</dbReference>
<dbReference type="AlphaFoldDB" id="A0AAN2CAM9"/>
<accession>A0AAN2CAM9</accession>
<name>A0AAN2CAM9_UNVUL</name>
<dbReference type="KEGG" id="vab:WPS_20530"/>
<organism evidence="1 2">
    <name type="scientific">Vulcanimicrobium alpinum</name>
    <dbReference type="NCBI Taxonomy" id="3016050"/>
    <lineage>
        <taxon>Bacteria</taxon>
        <taxon>Bacillati</taxon>
        <taxon>Vulcanimicrobiota</taxon>
        <taxon>Vulcanimicrobiia</taxon>
        <taxon>Vulcanimicrobiales</taxon>
        <taxon>Vulcanimicrobiaceae</taxon>
        <taxon>Vulcanimicrobium</taxon>
    </lineage>
</organism>
<evidence type="ECO:0000313" key="1">
    <source>
        <dbReference type="EMBL" id="BDE06777.1"/>
    </source>
</evidence>